<dbReference type="RefSeq" id="WP_002930370.1">
    <property type="nucleotide sequence ID" value="NZ_JARQZE010000010.1"/>
</dbReference>
<dbReference type="Proteomes" id="UP001597158">
    <property type="component" value="Unassembled WGS sequence"/>
</dbReference>
<proteinExistence type="predicted"/>
<protein>
    <recommendedName>
        <fullName evidence="4">Lipoprotein</fullName>
    </recommendedName>
</protein>
<name>A0ABW3WAI4_9RHOO</name>
<organism evidence="2 3">
    <name type="scientific">Thauera mechernichensis</name>
    <dbReference type="NCBI Taxonomy" id="82788"/>
    <lineage>
        <taxon>Bacteria</taxon>
        <taxon>Pseudomonadati</taxon>
        <taxon>Pseudomonadota</taxon>
        <taxon>Betaproteobacteria</taxon>
        <taxon>Rhodocyclales</taxon>
        <taxon>Zoogloeaceae</taxon>
        <taxon>Thauera</taxon>
    </lineage>
</organism>
<gene>
    <name evidence="2" type="ORF">ACFQ4M_05585</name>
</gene>
<dbReference type="EMBL" id="JBHTMC010000010">
    <property type="protein sequence ID" value="MFD1263048.1"/>
    <property type="molecule type" value="Genomic_DNA"/>
</dbReference>
<dbReference type="PROSITE" id="PS51257">
    <property type="entry name" value="PROKAR_LIPOPROTEIN"/>
    <property type="match status" value="1"/>
</dbReference>
<feature type="chain" id="PRO_5045851128" description="Lipoprotein" evidence="1">
    <location>
        <begin position="25"/>
        <end position="78"/>
    </location>
</feature>
<evidence type="ECO:0008006" key="4">
    <source>
        <dbReference type="Google" id="ProtNLM"/>
    </source>
</evidence>
<feature type="signal peptide" evidence="1">
    <location>
        <begin position="1"/>
        <end position="24"/>
    </location>
</feature>
<sequence length="78" mass="8873">MSRHPLKRLPVLVLAGVLSAGLSACGEVPQVTVYEQGQYRGKTDTRPWEDSEFKGDRAAWEKALKQRARNQSEYNRIQ</sequence>
<accession>A0ABW3WAI4</accession>
<keyword evidence="1" id="KW-0732">Signal</keyword>
<evidence type="ECO:0000313" key="3">
    <source>
        <dbReference type="Proteomes" id="UP001597158"/>
    </source>
</evidence>
<keyword evidence="3" id="KW-1185">Reference proteome</keyword>
<evidence type="ECO:0000256" key="1">
    <source>
        <dbReference type="SAM" id="SignalP"/>
    </source>
</evidence>
<evidence type="ECO:0000313" key="2">
    <source>
        <dbReference type="EMBL" id="MFD1263048.1"/>
    </source>
</evidence>
<reference evidence="3" key="1">
    <citation type="journal article" date="2019" name="Int. J. Syst. Evol. Microbiol.">
        <title>The Global Catalogue of Microorganisms (GCM) 10K type strain sequencing project: providing services to taxonomists for standard genome sequencing and annotation.</title>
        <authorList>
            <consortium name="The Broad Institute Genomics Platform"/>
            <consortium name="The Broad Institute Genome Sequencing Center for Infectious Disease"/>
            <person name="Wu L."/>
            <person name="Ma J."/>
        </authorList>
    </citation>
    <scope>NUCLEOTIDE SEQUENCE [LARGE SCALE GENOMIC DNA]</scope>
    <source>
        <strain evidence="3">CCUG 48884</strain>
    </source>
</reference>
<comment type="caution">
    <text evidence="2">The sequence shown here is derived from an EMBL/GenBank/DDBJ whole genome shotgun (WGS) entry which is preliminary data.</text>
</comment>